<dbReference type="GO" id="GO:0003700">
    <property type="term" value="F:DNA-binding transcription factor activity"/>
    <property type="evidence" value="ECO:0007669"/>
    <property type="project" value="InterPro"/>
</dbReference>
<dbReference type="InterPro" id="IPR023187">
    <property type="entry name" value="Tscrpt_reg_MarR-type_CS"/>
</dbReference>
<name>A0AAW6T165_9BACI</name>
<evidence type="ECO:0000313" key="5">
    <source>
        <dbReference type="EMBL" id="MDH5162469.1"/>
    </source>
</evidence>
<dbReference type="InterPro" id="IPR036390">
    <property type="entry name" value="WH_DNA-bd_sf"/>
</dbReference>
<dbReference type="Pfam" id="PF01047">
    <property type="entry name" value="MarR"/>
    <property type="match status" value="1"/>
</dbReference>
<dbReference type="SMART" id="SM00347">
    <property type="entry name" value="HTH_MARR"/>
    <property type="match status" value="1"/>
</dbReference>
<reference evidence="5" key="1">
    <citation type="submission" date="2023-03" db="EMBL/GenBank/DDBJ databases">
        <title>Bacterial isolates from washroom surfaces on a university campus.</title>
        <authorList>
            <person name="Holman D.B."/>
            <person name="Gzyl K.E."/>
            <person name="Taheri A.E."/>
        </authorList>
    </citation>
    <scope>NUCLEOTIDE SEQUENCE</scope>
    <source>
        <strain evidence="5">RD03</strain>
    </source>
</reference>
<evidence type="ECO:0000313" key="6">
    <source>
        <dbReference type="Proteomes" id="UP001159179"/>
    </source>
</evidence>
<dbReference type="PROSITE" id="PS01117">
    <property type="entry name" value="HTH_MARR_1"/>
    <property type="match status" value="1"/>
</dbReference>
<feature type="domain" description="HTH marR-type" evidence="4">
    <location>
        <begin position="1"/>
        <end position="141"/>
    </location>
</feature>
<gene>
    <name evidence="5" type="ORF">P5X88_16160</name>
</gene>
<evidence type="ECO:0000256" key="1">
    <source>
        <dbReference type="ARBA" id="ARBA00023015"/>
    </source>
</evidence>
<keyword evidence="3" id="KW-0804">Transcription</keyword>
<dbReference type="PROSITE" id="PS50995">
    <property type="entry name" value="HTH_MARR_2"/>
    <property type="match status" value="1"/>
</dbReference>
<comment type="caution">
    <text evidence="5">The sequence shown here is derived from an EMBL/GenBank/DDBJ whole genome shotgun (WGS) entry which is preliminary data.</text>
</comment>
<dbReference type="PANTHER" id="PTHR33164">
    <property type="entry name" value="TRANSCRIPTIONAL REGULATOR, MARR FAMILY"/>
    <property type="match status" value="1"/>
</dbReference>
<evidence type="ECO:0000259" key="4">
    <source>
        <dbReference type="PROSITE" id="PS50995"/>
    </source>
</evidence>
<dbReference type="GO" id="GO:0003677">
    <property type="term" value="F:DNA binding"/>
    <property type="evidence" value="ECO:0007669"/>
    <property type="project" value="UniProtKB-KW"/>
</dbReference>
<dbReference type="InterPro" id="IPR000835">
    <property type="entry name" value="HTH_MarR-typ"/>
</dbReference>
<accession>A0AAW6T165</accession>
<dbReference type="Proteomes" id="UP001159179">
    <property type="component" value="Unassembled WGS sequence"/>
</dbReference>
<dbReference type="Gene3D" id="1.10.10.10">
    <property type="entry name" value="Winged helix-like DNA-binding domain superfamily/Winged helix DNA-binding domain"/>
    <property type="match status" value="1"/>
</dbReference>
<organism evidence="5 6">
    <name type="scientific">Heyndrickxia oleronia</name>
    <dbReference type="NCBI Taxonomy" id="38875"/>
    <lineage>
        <taxon>Bacteria</taxon>
        <taxon>Bacillati</taxon>
        <taxon>Bacillota</taxon>
        <taxon>Bacilli</taxon>
        <taxon>Bacillales</taxon>
        <taxon>Bacillaceae</taxon>
        <taxon>Heyndrickxia</taxon>
    </lineage>
</organism>
<keyword evidence="2" id="KW-0238">DNA-binding</keyword>
<dbReference type="PRINTS" id="PR00598">
    <property type="entry name" value="HTHMARR"/>
</dbReference>
<dbReference type="InterPro" id="IPR039422">
    <property type="entry name" value="MarR/SlyA-like"/>
</dbReference>
<dbReference type="SUPFAM" id="SSF46785">
    <property type="entry name" value="Winged helix' DNA-binding domain"/>
    <property type="match status" value="1"/>
</dbReference>
<dbReference type="AlphaFoldDB" id="A0AAW6T165"/>
<dbReference type="EMBL" id="JAROYP010000009">
    <property type="protein sequence ID" value="MDH5162469.1"/>
    <property type="molecule type" value="Genomic_DNA"/>
</dbReference>
<dbReference type="InterPro" id="IPR036388">
    <property type="entry name" value="WH-like_DNA-bd_sf"/>
</dbReference>
<protein>
    <submittedName>
        <fullName evidence="5">MarR family transcriptional regulator</fullName>
    </submittedName>
</protein>
<dbReference type="PANTHER" id="PTHR33164:SF57">
    <property type="entry name" value="MARR-FAMILY TRANSCRIPTIONAL REGULATOR"/>
    <property type="match status" value="1"/>
</dbReference>
<evidence type="ECO:0000256" key="2">
    <source>
        <dbReference type="ARBA" id="ARBA00023125"/>
    </source>
</evidence>
<proteinExistence type="predicted"/>
<dbReference type="GO" id="GO:0006950">
    <property type="term" value="P:response to stress"/>
    <property type="evidence" value="ECO:0007669"/>
    <property type="project" value="TreeGrafter"/>
</dbReference>
<evidence type="ECO:0000256" key="3">
    <source>
        <dbReference type="ARBA" id="ARBA00023163"/>
    </source>
</evidence>
<dbReference type="RefSeq" id="WP_280617387.1">
    <property type="nucleotide sequence ID" value="NZ_JAROYP010000009.1"/>
</dbReference>
<sequence length="147" mass="17195">MSNHLKINEIKQIEYELTTLIRRAVYLEQNKKIGNIDRALYLLLRKLDEDGPANSKSIAKTFHLDISTVSRQTTTLESLGFIQRFSDPNDKRVSLFQITDEGRQALLEDIEKRLDKYTNMLDTWSILECETFKELLTRMNQALIDEN</sequence>
<keyword evidence="1" id="KW-0805">Transcription regulation</keyword>